<dbReference type="InterPro" id="IPR006684">
    <property type="entry name" value="YbgC/YbaW"/>
</dbReference>
<keyword evidence="4" id="KW-1185">Reference proteome</keyword>
<evidence type="ECO:0000313" key="3">
    <source>
        <dbReference type="EMBL" id="MCX2974666.1"/>
    </source>
</evidence>
<dbReference type="Pfam" id="PF13279">
    <property type="entry name" value="4HBT_2"/>
    <property type="match status" value="1"/>
</dbReference>
<keyword evidence="2" id="KW-0378">Hydrolase</keyword>
<dbReference type="InterPro" id="IPR050563">
    <property type="entry name" value="4-hydroxybenzoyl-CoA_TE"/>
</dbReference>
<comment type="similarity">
    <text evidence="1">Belongs to the 4-hydroxybenzoyl-CoA thioesterase family.</text>
</comment>
<dbReference type="PANTHER" id="PTHR31793:SF37">
    <property type="entry name" value="ACYL-COA THIOESTER HYDROLASE YBGC"/>
    <property type="match status" value="1"/>
</dbReference>
<dbReference type="NCBIfam" id="TIGR02799">
    <property type="entry name" value="thio_ybgC"/>
    <property type="match status" value="1"/>
</dbReference>
<dbReference type="CDD" id="cd00586">
    <property type="entry name" value="4HBT"/>
    <property type="match status" value="1"/>
</dbReference>
<reference evidence="3" key="1">
    <citation type="submission" date="2019-02" db="EMBL/GenBank/DDBJ databases">
        <authorList>
            <person name="Li S.-H."/>
        </authorList>
    </citation>
    <scope>NUCLEOTIDE SEQUENCE</scope>
    <source>
        <strain evidence="3">IMCC8485</strain>
    </source>
</reference>
<dbReference type="PIRSF" id="PIRSF003230">
    <property type="entry name" value="YbgC"/>
    <property type="match status" value="1"/>
</dbReference>
<dbReference type="InterPro" id="IPR014166">
    <property type="entry name" value="Tol-Pal_acyl-CoA_thioesterase"/>
</dbReference>
<dbReference type="InterPro" id="IPR029069">
    <property type="entry name" value="HotDog_dom_sf"/>
</dbReference>
<dbReference type="Gene3D" id="3.10.129.10">
    <property type="entry name" value="Hotdog Thioesterase"/>
    <property type="match status" value="1"/>
</dbReference>
<sequence length="135" mass="15218">MTAQEFSLPLRVYIEDTDAGGIVYYVNYLKFMERARTEFMRNLGFGKDFIFNHDLMFVVRDAAIKYLKPAKLDDQLEATARIAGLGGASITFEQIVRRGGEDLARGELTIACVDRGGITPRRIPKAMKDRLIPAQ</sequence>
<protein>
    <submittedName>
        <fullName evidence="3">Tol-pal system-associated acyl-CoA thioesterase</fullName>
    </submittedName>
</protein>
<organism evidence="3 4">
    <name type="scientific">Candidatus Seongchinamella marina</name>
    <dbReference type="NCBI Taxonomy" id="2518990"/>
    <lineage>
        <taxon>Bacteria</taxon>
        <taxon>Pseudomonadati</taxon>
        <taxon>Pseudomonadota</taxon>
        <taxon>Gammaproteobacteria</taxon>
        <taxon>Cellvibrionales</taxon>
        <taxon>Halieaceae</taxon>
        <taxon>Seongchinamella</taxon>
    </lineage>
</organism>
<proteinExistence type="inferred from homology"/>
<accession>A0ABT3SXD6</accession>
<dbReference type="EMBL" id="SHNP01000005">
    <property type="protein sequence ID" value="MCX2974666.1"/>
    <property type="molecule type" value="Genomic_DNA"/>
</dbReference>
<evidence type="ECO:0000313" key="4">
    <source>
        <dbReference type="Proteomes" id="UP001143307"/>
    </source>
</evidence>
<dbReference type="SUPFAM" id="SSF54637">
    <property type="entry name" value="Thioesterase/thiol ester dehydrase-isomerase"/>
    <property type="match status" value="1"/>
</dbReference>
<gene>
    <name evidence="3" type="primary">ybgC</name>
    <name evidence="3" type="ORF">EYC87_13815</name>
</gene>
<name>A0ABT3SXD6_9GAMM</name>
<dbReference type="NCBIfam" id="TIGR00051">
    <property type="entry name" value="YbgC/FadM family acyl-CoA thioesterase"/>
    <property type="match status" value="1"/>
</dbReference>
<evidence type="ECO:0000256" key="1">
    <source>
        <dbReference type="ARBA" id="ARBA00005953"/>
    </source>
</evidence>
<dbReference type="Proteomes" id="UP001143307">
    <property type="component" value="Unassembled WGS sequence"/>
</dbReference>
<comment type="caution">
    <text evidence="3">The sequence shown here is derived from an EMBL/GenBank/DDBJ whole genome shotgun (WGS) entry which is preliminary data.</text>
</comment>
<dbReference type="RefSeq" id="WP_007229771.1">
    <property type="nucleotide sequence ID" value="NZ_SHNP01000005.1"/>
</dbReference>
<evidence type="ECO:0000256" key="2">
    <source>
        <dbReference type="ARBA" id="ARBA00022801"/>
    </source>
</evidence>
<dbReference type="PANTHER" id="PTHR31793">
    <property type="entry name" value="4-HYDROXYBENZOYL-COA THIOESTERASE FAMILY MEMBER"/>
    <property type="match status" value="1"/>
</dbReference>